<evidence type="ECO:0000259" key="9">
    <source>
        <dbReference type="Pfam" id="PF01694"/>
    </source>
</evidence>
<dbReference type="Proteomes" id="UP000193224">
    <property type="component" value="Unassembled WGS sequence"/>
</dbReference>
<feature type="transmembrane region" description="Helical" evidence="8">
    <location>
        <begin position="140"/>
        <end position="161"/>
    </location>
</feature>
<proteinExistence type="predicted"/>
<evidence type="ECO:0000256" key="3">
    <source>
        <dbReference type="ARBA" id="ARBA00022692"/>
    </source>
</evidence>
<dbReference type="GO" id="GO:0016020">
    <property type="term" value="C:membrane"/>
    <property type="evidence" value="ECO:0007669"/>
    <property type="project" value="UniProtKB-SubCell"/>
</dbReference>
<dbReference type="InterPro" id="IPR002610">
    <property type="entry name" value="Peptidase_S54_rhomboid-like"/>
</dbReference>
<feature type="transmembrane region" description="Helical" evidence="8">
    <location>
        <begin position="12"/>
        <end position="33"/>
    </location>
</feature>
<dbReference type="PANTHER" id="PTHR22936">
    <property type="entry name" value="RHOMBOID-RELATED"/>
    <property type="match status" value="1"/>
</dbReference>
<evidence type="ECO:0000256" key="8">
    <source>
        <dbReference type="SAM" id="Phobius"/>
    </source>
</evidence>
<dbReference type="GO" id="GO:0004252">
    <property type="term" value="F:serine-type endopeptidase activity"/>
    <property type="evidence" value="ECO:0007669"/>
    <property type="project" value="InterPro"/>
</dbReference>
<feature type="transmembrane region" description="Helical" evidence="8">
    <location>
        <begin position="197"/>
        <end position="219"/>
    </location>
</feature>
<evidence type="ECO:0000256" key="1">
    <source>
        <dbReference type="ARBA" id="ARBA00004141"/>
    </source>
</evidence>
<dbReference type="GO" id="GO:0006508">
    <property type="term" value="P:proteolysis"/>
    <property type="evidence" value="ECO:0007669"/>
    <property type="project" value="UniProtKB-KW"/>
</dbReference>
<evidence type="ECO:0000313" key="10">
    <source>
        <dbReference type="EMBL" id="SMC11356.1"/>
    </source>
</evidence>
<dbReference type="OrthoDB" id="7836448at2"/>
<dbReference type="InterPro" id="IPR035952">
    <property type="entry name" value="Rhomboid-like_sf"/>
</dbReference>
<evidence type="ECO:0000256" key="4">
    <source>
        <dbReference type="ARBA" id="ARBA00022801"/>
    </source>
</evidence>
<keyword evidence="11" id="KW-1185">Reference proteome</keyword>
<dbReference type="RefSeq" id="WP_085799318.1">
    <property type="nucleotide sequence ID" value="NZ_FWXB01000003.1"/>
</dbReference>
<feature type="domain" description="Peptidase S54 rhomboid" evidence="9">
    <location>
        <begin position="74"/>
        <end position="215"/>
    </location>
</feature>
<dbReference type="EMBL" id="FWXB01000003">
    <property type="protein sequence ID" value="SMC11356.1"/>
    <property type="molecule type" value="Genomic_DNA"/>
</dbReference>
<feature type="transmembrane region" description="Helical" evidence="8">
    <location>
        <begin position="113"/>
        <end position="134"/>
    </location>
</feature>
<sequence>MSSPETTSPVNPLPPVIVALFLSMMAIEVIFQLGARGLAGGPGAIGWRNSAIQTYGFNADLMAWMVQNGRYPQEHLMRLVSYIFVHGTFTHALFAGAMVLALGKFVGEVFSQWATLTLFIASAIGGAAAYGLTAGSGQPWLVGAFPGVYGLIGGFTYLMWLKLGQMGERQARAFSLIGVLLALQLVFGLLFGGNSQWLADVGGFIFGFVLSFFLSPGGWAKIRAKIRRL</sequence>
<dbReference type="InterPro" id="IPR022764">
    <property type="entry name" value="Peptidase_S54_rhomboid_dom"/>
</dbReference>
<keyword evidence="4" id="KW-0378">Hydrolase</keyword>
<comment type="subcellular location">
    <subcellularLocation>
        <location evidence="1">Membrane</location>
        <topology evidence="1">Multi-pass membrane protein</topology>
    </subcellularLocation>
</comment>
<evidence type="ECO:0000256" key="2">
    <source>
        <dbReference type="ARBA" id="ARBA00022670"/>
    </source>
</evidence>
<gene>
    <name evidence="10" type="ORF">ROA7745_01168</name>
</gene>
<keyword evidence="7 8" id="KW-0472">Membrane</keyword>
<dbReference type="PANTHER" id="PTHR22936:SF69">
    <property type="entry name" value="RHOMBOID-LIKE PROTEIN"/>
    <property type="match status" value="1"/>
</dbReference>
<protein>
    <submittedName>
        <fullName evidence="10">Rhomboid family protein</fullName>
    </submittedName>
</protein>
<evidence type="ECO:0000256" key="7">
    <source>
        <dbReference type="ARBA" id="ARBA00023136"/>
    </source>
</evidence>
<reference evidence="10 11" key="1">
    <citation type="submission" date="2017-03" db="EMBL/GenBank/DDBJ databases">
        <authorList>
            <person name="Afonso C.L."/>
            <person name="Miller P.J."/>
            <person name="Scott M.A."/>
            <person name="Spackman E."/>
            <person name="Goraichik I."/>
            <person name="Dimitrov K.M."/>
            <person name="Suarez D.L."/>
            <person name="Swayne D.E."/>
        </authorList>
    </citation>
    <scope>NUCLEOTIDE SEQUENCE [LARGE SCALE GENOMIC DNA]</scope>
    <source>
        <strain evidence="10 11">CECT 7745</strain>
    </source>
</reference>
<evidence type="ECO:0000256" key="6">
    <source>
        <dbReference type="ARBA" id="ARBA00022989"/>
    </source>
</evidence>
<dbReference type="Pfam" id="PF01694">
    <property type="entry name" value="Rhomboid"/>
    <property type="match status" value="1"/>
</dbReference>
<evidence type="ECO:0000256" key="5">
    <source>
        <dbReference type="ARBA" id="ARBA00022825"/>
    </source>
</evidence>
<feature type="transmembrane region" description="Helical" evidence="8">
    <location>
        <begin position="173"/>
        <end position="191"/>
    </location>
</feature>
<keyword evidence="5" id="KW-0720">Serine protease</keyword>
<accession>A0A1X7BP12</accession>
<dbReference type="Gene3D" id="1.20.1540.10">
    <property type="entry name" value="Rhomboid-like"/>
    <property type="match status" value="1"/>
</dbReference>
<keyword evidence="3 8" id="KW-0812">Transmembrane</keyword>
<dbReference type="AlphaFoldDB" id="A0A1X7BP12"/>
<organism evidence="10 11">
    <name type="scientific">Roseovarius aestuarii</name>
    <dbReference type="NCBI Taxonomy" id="475083"/>
    <lineage>
        <taxon>Bacteria</taxon>
        <taxon>Pseudomonadati</taxon>
        <taxon>Pseudomonadota</taxon>
        <taxon>Alphaproteobacteria</taxon>
        <taxon>Rhodobacterales</taxon>
        <taxon>Roseobacteraceae</taxon>
        <taxon>Roseovarius</taxon>
    </lineage>
</organism>
<keyword evidence="6 8" id="KW-1133">Transmembrane helix</keyword>
<keyword evidence="2" id="KW-0645">Protease</keyword>
<dbReference type="SUPFAM" id="SSF144091">
    <property type="entry name" value="Rhomboid-like"/>
    <property type="match status" value="1"/>
</dbReference>
<feature type="transmembrane region" description="Helical" evidence="8">
    <location>
        <begin position="79"/>
        <end position="101"/>
    </location>
</feature>
<name>A0A1X7BP12_9RHOB</name>
<evidence type="ECO:0000313" key="11">
    <source>
        <dbReference type="Proteomes" id="UP000193224"/>
    </source>
</evidence>